<evidence type="ECO:0000313" key="9">
    <source>
        <dbReference type="Proteomes" id="UP001498771"/>
    </source>
</evidence>
<dbReference type="SUPFAM" id="SSF53335">
    <property type="entry name" value="S-adenosyl-L-methionine-dependent methyltransferases"/>
    <property type="match status" value="1"/>
</dbReference>
<comment type="caution">
    <text evidence="8">The sequence shown here is derived from an EMBL/GenBank/DDBJ whole genome shotgun (WGS) entry which is preliminary data.</text>
</comment>
<accession>A0ABR1EZ36</accession>
<feature type="compositionally biased region" description="Basic residues" evidence="6">
    <location>
        <begin position="520"/>
        <end position="532"/>
    </location>
</feature>
<dbReference type="GeneID" id="90039204"/>
<sequence>MNLYLDSAQFIDQKTAYATESVNSFSALHARIEAKLSTLKSEPKRIYALLRSTIRYKELLDVVIKESQILKEERRLSYSVAVLLLHDLLISKTGITAGKGPLKDAVLRHKVRLKGEFTKVLVKKGIADLSSFNASANDRQIRWIRVNTVLASALPEILPFSPTTTFPPPPNTIYKDPYIENLYAVANTHTRLILGTQAYKTGALILQDRASCFPAQILAPHPGETVIDSCAAPGNKTTHICALMGGDGSVIAYERDEARAQVLSRMVKRAGAGDMVRVENSDFTRSKPPEMNKVERILCDPSCSGSGIFRKDEFKVSRTKEIEGIEDEQDGVITTNDKEVLASRLFNLAYFQKKIVKHALVDFPNVRRVVYSTCSIHAEENEDVVRGLLTDPDVARLGWRLLKRQDAIPHWERRGWTERFEGIQREGYDVQSPAELADGCVRAEPVADGGIGFFVAGFEKVGEPLEMAPKADRKREHEEKSEEQNEDEEDDVEEWNGFGVDDVVAPIPNSNDSSNESNGKKTKRKNKKKKTA</sequence>
<feature type="domain" description="SAM-dependent MTase RsmB/NOP-type" evidence="7">
    <location>
        <begin position="132"/>
        <end position="461"/>
    </location>
</feature>
<dbReference type="Gene3D" id="3.40.50.150">
    <property type="entry name" value="Vaccinia Virus protein VP39"/>
    <property type="match status" value="1"/>
</dbReference>
<dbReference type="InterPro" id="IPR029063">
    <property type="entry name" value="SAM-dependent_MTases_sf"/>
</dbReference>
<dbReference type="Pfam" id="PF21153">
    <property type="entry name" value="NSUN5_N"/>
    <property type="match status" value="1"/>
</dbReference>
<dbReference type="Pfam" id="PF01189">
    <property type="entry name" value="Methyltr_RsmB-F"/>
    <property type="match status" value="1"/>
</dbReference>
<keyword evidence="2 5" id="KW-0808">Transferase</keyword>
<evidence type="ECO:0000256" key="4">
    <source>
        <dbReference type="ARBA" id="ARBA00022884"/>
    </source>
</evidence>
<evidence type="ECO:0000256" key="1">
    <source>
        <dbReference type="ARBA" id="ARBA00022603"/>
    </source>
</evidence>
<dbReference type="InterPro" id="IPR001678">
    <property type="entry name" value="MeTrfase_RsmB-F_NOP2_dom"/>
</dbReference>
<feature type="binding site" evidence="5">
    <location>
        <position position="300"/>
    </location>
    <ligand>
        <name>S-adenosyl-L-methionine</name>
        <dbReference type="ChEBI" id="CHEBI:59789"/>
    </ligand>
</feature>
<feature type="binding site" evidence="5">
    <location>
        <position position="282"/>
    </location>
    <ligand>
        <name>S-adenosyl-L-methionine</name>
        <dbReference type="ChEBI" id="CHEBI:59789"/>
    </ligand>
</feature>
<dbReference type="InterPro" id="IPR048889">
    <property type="entry name" value="NSUN5_RCM1_N"/>
</dbReference>
<organism evidence="8 9">
    <name type="scientific">Myxozyma melibiosi</name>
    <dbReference type="NCBI Taxonomy" id="54550"/>
    <lineage>
        <taxon>Eukaryota</taxon>
        <taxon>Fungi</taxon>
        <taxon>Dikarya</taxon>
        <taxon>Ascomycota</taxon>
        <taxon>Saccharomycotina</taxon>
        <taxon>Lipomycetes</taxon>
        <taxon>Lipomycetales</taxon>
        <taxon>Lipomycetaceae</taxon>
        <taxon>Myxozyma</taxon>
    </lineage>
</organism>
<dbReference type="PRINTS" id="PR02008">
    <property type="entry name" value="RCMTFAMILY"/>
</dbReference>
<evidence type="ECO:0000259" key="7">
    <source>
        <dbReference type="PROSITE" id="PS51686"/>
    </source>
</evidence>
<feature type="binding site" evidence="5">
    <location>
        <begin position="230"/>
        <end position="236"/>
    </location>
    <ligand>
        <name>S-adenosyl-L-methionine</name>
        <dbReference type="ChEBI" id="CHEBI:59789"/>
    </ligand>
</feature>
<feature type="compositionally biased region" description="Basic and acidic residues" evidence="6">
    <location>
        <begin position="469"/>
        <end position="483"/>
    </location>
</feature>
<name>A0ABR1EZ36_9ASCO</name>
<reference evidence="8 9" key="1">
    <citation type="submission" date="2024-03" db="EMBL/GenBank/DDBJ databases">
        <title>Genome-scale model development and genomic sequencing of the oleaginous clade Lipomyces.</title>
        <authorList>
            <consortium name="Lawrence Berkeley National Laboratory"/>
            <person name="Czajka J.J."/>
            <person name="Han Y."/>
            <person name="Kim J."/>
            <person name="Mondo S.J."/>
            <person name="Hofstad B.A."/>
            <person name="Robles A."/>
            <person name="Haridas S."/>
            <person name="Riley R."/>
            <person name="LaButti K."/>
            <person name="Pangilinan J."/>
            <person name="Andreopoulos W."/>
            <person name="Lipzen A."/>
            <person name="Yan J."/>
            <person name="Wang M."/>
            <person name="Ng V."/>
            <person name="Grigoriev I.V."/>
            <person name="Spatafora J.W."/>
            <person name="Magnuson J.K."/>
            <person name="Baker S.E."/>
            <person name="Pomraning K.R."/>
        </authorList>
    </citation>
    <scope>NUCLEOTIDE SEQUENCE [LARGE SCALE GENOMIC DNA]</scope>
    <source>
        <strain evidence="8 9">Phaff 52-87</strain>
    </source>
</reference>
<evidence type="ECO:0000256" key="2">
    <source>
        <dbReference type="ARBA" id="ARBA00022679"/>
    </source>
</evidence>
<evidence type="ECO:0000313" key="8">
    <source>
        <dbReference type="EMBL" id="KAK7202864.1"/>
    </source>
</evidence>
<dbReference type="PROSITE" id="PS51686">
    <property type="entry name" value="SAM_MT_RSMB_NOP"/>
    <property type="match status" value="1"/>
</dbReference>
<keyword evidence="4 5" id="KW-0694">RNA-binding</keyword>
<dbReference type="EMBL" id="JBBJBU010000015">
    <property type="protein sequence ID" value="KAK7202864.1"/>
    <property type="molecule type" value="Genomic_DNA"/>
</dbReference>
<dbReference type="Proteomes" id="UP001498771">
    <property type="component" value="Unassembled WGS sequence"/>
</dbReference>
<feature type="compositionally biased region" description="Polar residues" evidence="6">
    <location>
        <begin position="508"/>
        <end position="517"/>
    </location>
</feature>
<evidence type="ECO:0000256" key="3">
    <source>
        <dbReference type="ARBA" id="ARBA00022691"/>
    </source>
</evidence>
<dbReference type="RefSeq" id="XP_064765897.1">
    <property type="nucleotide sequence ID" value="XM_064913692.1"/>
</dbReference>
<dbReference type="InterPro" id="IPR023267">
    <property type="entry name" value="RCMT"/>
</dbReference>
<dbReference type="GO" id="GO:0032259">
    <property type="term" value="P:methylation"/>
    <property type="evidence" value="ECO:0007669"/>
    <property type="project" value="UniProtKB-KW"/>
</dbReference>
<feature type="binding site" evidence="5">
    <location>
        <position position="254"/>
    </location>
    <ligand>
        <name>S-adenosyl-L-methionine</name>
        <dbReference type="ChEBI" id="CHEBI:59789"/>
    </ligand>
</feature>
<feature type="region of interest" description="Disordered" evidence="6">
    <location>
        <begin position="468"/>
        <end position="532"/>
    </location>
</feature>
<evidence type="ECO:0000256" key="5">
    <source>
        <dbReference type="PROSITE-ProRule" id="PRU01023"/>
    </source>
</evidence>
<gene>
    <name evidence="8" type="ORF">BZA70DRAFT_285209</name>
</gene>
<comment type="similarity">
    <text evidence="5">Belongs to the class I-like SAM-binding methyltransferase superfamily. RsmB/NOP family.</text>
</comment>
<keyword evidence="1 5" id="KW-0489">Methyltransferase</keyword>
<feature type="active site" description="Nucleophile" evidence="5">
    <location>
        <position position="374"/>
    </location>
</feature>
<dbReference type="CDD" id="cd02440">
    <property type="entry name" value="AdoMet_MTases"/>
    <property type="match status" value="1"/>
</dbReference>
<feature type="compositionally biased region" description="Acidic residues" evidence="6">
    <location>
        <begin position="484"/>
        <end position="494"/>
    </location>
</feature>
<dbReference type="GO" id="GO:0008168">
    <property type="term" value="F:methyltransferase activity"/>
    <property type="evidence" value="ECO:0007669"/>
    <property type="project" value="UniProtKB-KW"/>
</dbReference>
<protein>
    <submittedName>
        <fullName evidence="8">S-adenosyl-L-methionine-dependent methyltransferase</fullName>
    </submittedName>
</protein>
<keyword evidence="9" id="KW-1185">Reference proteome</keyword>
<proteinExistence type="inferred from homology"/>
<evidence type="ECO:0000256" key="6">
    <source>
        <dbReference type="SAM" id="MobiDB-lite"/>
    </source>
</evidence>
<dbReference type="PANTHER" id="PTHR22807">
    <property type="entry name" value="NOP2 YEAST -RELATED NOL1/NOP2/FMU SUN DOMAIN-CONTAINING"/>
    <property type="match status" value="1"/>
</dbReference>
<dbReference type="PANTHER" id="PTHR22807:SF4">
    <property type="entry name" value="28S RRNA (CYTOSINE-C(5))-METHYLTRANSFERASE"/>
    <property type="match status" value="1"/>
</dbReference>
<dbReference type="InterPro" id="IPR049560">
    <property type="entry name" value="MeTrfase_RsmB-F_NOP2_cat"/>
</dbReference>
<keyword evidence="3 5" id="KW-0949">S-adenosyl-L-methionine</keyword>